<evidence type="ECO:0000313" key="5">
    <source>
        <dbReference type="Proteomes" id="UP001318860"/>
    </source>
</evidence>
<feature type="transmembrane region" description="Helical" evidence="2">
    <location>
        <begin position="104"/>
        <end position="124"/>
    </location>
</feature>
<proteinExistence type="predicted"/>
<dbReference type="PANTHER" id="PTHR33829:SF1">
    <property type="entry name" value="TRANSMEMBRANE PROTEIN"/>
    <property type="match status" value="1"/>
</dbReference>
<feature type="domain" description="DUF7733" evidence="3">
    <location>
        <begin position="41"/>
        <end position="243"/>
    </location>
</feature>
<evidence type="ECO:0000313" key="4">
    <source>
        <dbReference type="EMBL" id="KAK6117637.1"/>
    </source>
</evidence>
<dbReference type="Pfam" id="PF24867">
    <property type="entry name" value="DUF7733"/>
    <property type="match status" value="1"/>
</dbReference>
<comment type="caution">
    <text evidence="4">The sequence shown here is derived from an EMBL/GenBank/DDBJ whole genome shotgun (WGS) entry which is preliminary data.</text>
</comment>
<dbReference type="InterPro" id="IPR056635">
    <property type="entry name" value="DUF7733"/>
</dbReference>
<feature type="compositionally biased region" description="Basic residues" evidence="1">
    <location>
        <begin position="27"/>
        <end position="36"/>
    </location>
</feature>
<gene>
    <name evidence="4" type="ORF">DH2020_048599</name>
</gene>
<feature type="transmembrane region" description="Helical" evidence="2">
    <location>
        <begin position="39"/>
        <end position="59"/>
    </location>
</feature>
<feature type="transmembrane region" description="Helical" evidence="2">
    <location>
        <begin position="65"/>
        <end position="83"/>
    </location>
</feature>
<feature type="region of interest" description="Disordered" evidence="1">
    <location>
        <begin position="1"/>
        <end position="36"/>
    </location>
</feature>
<accession>A0ABR0U546</accession>
<evidence type="ECO:0000256" key="2">
    <source>
        <dbReference type="SAM" id="Phobius"/>
    </source>
</evidence>
<keyword evidence="2" id="KW-0472">Membrane</keyword>
<organism evidence="4 5">
    <name type="scientific">Rehmannia glutinosa</name>
    <name type="common">Chinese foxglove</name>
    <dbReference type="NCBI Taxonomy" id="99300"/>
    <lineage>
        <taxon>Eukaryota</taxon>
        <taxon>Viridiplantae</taxon>
        <taxon>Streptophyta</taxon>
        <taxon>Embryophyta</taxon>
        <taxon>Tracheophyta</taxon>
        <taxon>Spermatophyta</taxon>
        <taxon>Magnoliopsida</taxon>
        <taxon>eudicotyledons</taxon>
        <taxon>Gunneridae</taxon>
        <taxon>Pentapetalae</taxon>
        <taxon>asterids</taxon>
        <taxon>lamiids</taxon>
        <taxon>Lamiales</taxon>
        <taxon>Orobanchaceae</taxon>
        <taxon>Rehmannieae</taxon>
        <taxon>Rehmannia</taxon>
    </lineage>
</organism>
<feature type="transmembrane region" description="Helical" evidence="2">
    <location>
        <begin position="214"/>
        <end position="235"/>
    </location>
</feature>
<dbReference type="Proteomes" id="UP001318860">
    <property type="component" value="Unassembled WGS sequence"/>
</dbReference>
<dbReference type="PANTHER" id="PTHR33829">
    <property type="entry name" value="OSJNBA0044M19.10 PROTEIN"/>
    <property type="match status" value="1"/>
</dbReference>
<evidence type="ECO:0000256" key="1">
    <source>
        <dbReference type="SAM" id="MobiDB-lite"/>
    </source>
</evidence>
<feature type="compositionally biased region" description="Basic and acidic residues" evidence="1">
    <location>
        <begin position="13"/>
        <end position="22"/>
    </location>
</feature>
<keyword evidence="2" id="KW-1133">Transmembrane helix</keyword>
<reference evidence="4 5" key="1">
    <citation type="journal article" date="2021" name="Comput. Struct. Biotechnol. J.">
        <title>De novo genome assembly of the potent medicinal plant Rehmannia glutinosa using nanopore technology.</title>
        <authorList>
            <person name="Ma L."/>
            <person name="Dong C."/>
            <person name="Song C."/>
            <person name="Wang X."/>
            <person name="Zheng X."/>
            <person name="Niu Y."/>
            <person name="Chen S."/>
            <person name="Feng W."/>
        </authorList>
    </citation>
    <scope>NUCLEOTIDE SEQUENCE [LARGE SCALE GENOMIC DNA]</scope>
    <source>
        <strain evidence="4">DH-2019</strain>
    </source>
</reference>
<keyword evidence="2" id="KW-0812">Transmembrane</keyword>
<dbReference type="EMBL" id="JABTTQ020003424">
    <property type="protein sequence ID" value="KAK6117637.1"/>
    <property type="molecule type" value="Genomic_DNA"/>
</dbReference>
<keyword evidence="5" id="KW-1185">Reference proteome</keyword>
<protein>
    <recommendedName>
        <fullName evidence="3">DUF7733 domain-containing protein</fullName>
    </recommendedName>
</protein>
<name>A0ABR0U546_REHGL</name>
<sequence>MSGGVGPPCDITLPKEEPHEPYVPKPTGKKQPPRPRRSFFTFRQLNALAVAIVLSASGMVSVEDLASVVFSLFYFYFISKVAFPQTQTSPDPDPPLFGDKNTILTLYVLIGSVIGLFLPIAYIFEGIYEGDKQGIKNAAPHVFLLASQVFMEGISYSGGFSLPVRTLIPVFYNSMRVLSIVEWLKNEISKVEVVGRYGGSGGGSVRRLTVGRGLAVANMVYWSFNLFGFLLPFYLPKAFKIYYSNAKSKDN</sequence>
<evidence type="ECO:0000259" key="3">
    <source>
        <dbReference type="Pfam" id="PF24867"/>
    </source>
</evidence>